<dbReference type="GO" id="GO:0016740">
    <property type="term" value="F:transferase activity"/>
    <property type="evidence" value="ECO:0007669"/>
    <property type="project" value="UniProtKB-KW"/>
</dbReference>
<dbReference type="AlphaFoldDB" id="L0G6W0"/>
<accession>L0G6W0</accession>
<dbReference type="Pfam" id="PF00535">
    <property type="entry name" value="Glycos_transf_2"/>
    <property type="match status" value="1"/>
</dbReference>
<evidence type="ECO:0000313" key="3">
    <source>
        <dbReference type="Proteomes" id="UP000010796"/>
    </source>
</evidence>
<dbReference type="eggNOG" id="COG1215">
    <property type="taxonomic scope" value="Bacteria"/>
</dbReference>
<keyword evidence="2" id="KW-0808">Transferase</keyword>
<dbReference type="SUPFAM" id="SSF53448">
    <property type="entry name" value="Nucleotide-diphospho-sugar transferases"/>
    <property type="match status" value="1"/>
</dbReference>
<evidence type="ECO:0000313" key="2">
    <source>
        <dbReference type="EMBL" id="AGA80746.1"/>
    </source>
</evidence>
<dbReference type="OrthoDB" id="952827at2"/>
<feature type="domain" description="Glycosyltransferase 2-like" evidence="1">
    <location>
        <begin position="14"/>
        <end position="141"/>
    </location>
</feature>
<dbReference type="InterPro" id="IPR029044">
    <property type="entry name" value="Nucleotide-diphossugar_trans"/>
</dbReference>
<dbReference type="RefSeq" id="WP_015268268.1">
    <property type="nucleotide sequence ID" value="NC_019904.1"/>
</dbReference>
<keyword evidence="3" id="KW-1185">Reference proteome</keyword>
<dbReference type="EMBL" id="CP003346">
    <property type="protein sequence ID" value="AGA80746.1"/>
    <property type="molecule type" value="Genomic_DNA"/>
</dbReference>
<proteinExistence type="predicted"/>
<dbReference type="InterPro" id="IPR001173">
    <property type="entry name" value="Glyco_trans_2-like"/>
</dbReference>
<evidence type="ECO:0000259" key="1">
    <source>
        <dbReference type="Pfam" id="PF00535"/>
    </source>
</evidence>
<dbReference type="HOGENOM" id="CLU_033536_9_0_10"/>
<reference evidence="3" key="1">
    <citation type="submission" date="2012-02" db="EMBL/GenBank/DDBJ databases">
        <title>The complete genome of Echinicola vietnamensis DSM 17526.</title>
        <authorList>
            <person name="Lucas S."/>
            <person name="Copeland A."/>
            <person name="Lapidus A."/>
            <person name="Glavina del Rio T."/>
            <person name="Dalin E."/>
            <person name="Tice H."/>
            <person name="Bruce D."/>
            <person name="Goodwin L."/>
            <person name="Pitluck S."/>
            <person name="Peters L."/>
            <person name="Ovchinnikova G."/>
            <person name="Teshima H."/>
            <person name="Kyrpides N."/>
            <person name="Mavromatis K."/>
            <person name="Ivanova N."/>
            <person name="Brettin T."/>
            <person name="Detter J.C."/>
            <person name="Han C."/>
            <person name="Larimer F."/>
            <person name="Land M."/>
            <person name="Hauser L."/>
            <person name="Markowitz V."/>
            <person name="Cheng J.-F."/>
            <person name="Hugenholtz P."/>
            <person name="Woyke T."/>
            <person name="Wu D."/>
            <person name="Brambilla E."/>
            <person name="Klenk H.-P."/>
            <person name="Eisen J.A."/>
        </authorList>
    </citation>
    <scope>NUCLEOTIDE SEQUENCE [LARGE SCALE GENOMIC DNA]</scope>
    <source>
        <strain evidence="3">DSM 17526 / LMG 23754 / KMM 6221</strain>
    </source>
</reference>
<dbReference type="Gene3D" id="3.90.550.10">
    <property type="entry name" value="Spore Coat Polysaccharide Biosynthesis Protein SpsA, Chain A"/>
    <property type="match status" value="1"/>
</dbReference>
<gene>
    <name evidence="2" type="ordered locus">Echvi_4573</name>
</gene>
<dbReference type="KEGG" id="evi:Echvi_4573"/>
<dbReference type="PANTHER" id="PTHR48090">
    <property type="entry name" value="UNDECAPRENYL-PHOSPHATE 4-DEOXY-4-FORMAMIDO-L-ARABINOSE TRANSFERASE-RELATED"/>
    <property type="match status" value="1"/>
</dbReference>
<sequence length="261" mass="30195">MNSVPKEHYQKYAIVVSCYNEEGVFPFHHFLTFARMNPGVLLCFIDDGSTDKTFKLLRRIKIESSENVIIIHKKVKEGKANALRDGMLHVYEHYPVVFLGCLDSCLDFSPEGWLQMVHKKAAERDTEVIIGKRKDLSSISSKEKRLFMYKVGSKFIYRAFGVQMAELFRMSLVFHRNIIPSIFGKRFLSSAWYEIEMILRLQQKLGGEFMNVGKTEIPTSHNSGNMRCQSGFSAPIKASFQFLKLYYNYRMAPNLTLLWAC</sequence>
<dbReference type="PANTHER" id="PTHR48090:SF7">
    <property type="entry name" value="RFBJ PROTEIN"/>
    <property type="match status" value="1"/>
</dbReference>
<protein>
    <submittedName>
        <fullName evidence="2">Glycosyl transferase</fullName>
    </submittedName>
</protein>
<dbReference type="InterPro" id="IPR050256">
    <property type="entry name" value="Glycosyltransferase_2"/>
</dbReference>
<name>L0G6W0_ECHVK</name>
<dbReference type="STRING" id="926556.Echvi_4573"/>
<organism evidence="2 3">
    <name type="scientific">Echinicola vietnamensis (strain DSM 17526 / LMG 23754 / KMM 6221)</name>
    <dbReference type="NCBI Taxonomy" id="926556"/>
    <lineage>
        <taxon>Bacteria</taxon>
        <taxon>Pseudomonadati</taxon>
        <taxon>Bacteroidota</taxon>
        <taxon>Cytophagia</taxon>
        <taxon>Cytophagales</taxon>
        <taxon>Cyclobacteriaceae</taxon>
        <taxon>Echinicola</taxon>
    </lineage>
</organism>
<dbReference type="Proteomes" id="UP000010796">
    <property type="component" value="Chromosome"/>
</dbReference>